<protein>
    <submittedName>
        <fullName evidence="11">Peptidase domain-containing ABC transporter</fullName>
    </submittedName>
</protein>
<name>A0A5C7BEP0_SERMA</name>
<dbReference type="Gene3D" id="1.20.1560.10">
    <property type="entry name" value="ABC transporter type 1, transmembrane domain"/>
    <property type="match status" value="1"/>
</dbReference>
<dbReference type="CDD" id="cd02419">
    <property type="entry name" value="Peptidase_C39C"/>
    <property type="match status" value="1"/>
</dbReference>
<dbReference type="PANTHER" id="PTHR24221">
    <property type="entry name" value="ATP-BINDING CASSETTE SUB-FAMILY B"/>
    <property type="match status" value="1"/>
</dbReference>
<dbReference type="GO" id="GO:0034040">
    <property type="term" value="F:ATPase-coupled lipid transmembrane transporter activity"/>
    <property type="evidence" value="ECO:0007669"/>
    <property type="project" value="TreeGrafter"/>
</dbReference>
<organism evidence="11 12">
    <name type="scientific">Serratia marcescens</name>
    <dbReference type="NCBI Taxonomy" id="615"/>
    <lineage>
        <taxon>Bacteria</taxon>
        <taxon>Pseudomonadati</taxon>
        <taxon>Pseudomonadota</taxon>
        <taxon>Gammaproteobacteria</taxon>
        <taxon>Enterobacterales</taxon>
        <taxon>Yersiniaceae</taxon>
        <taxon>Serratia</taxon>
    </lineage>
</organism>
<evidence type="ECO:0000256" key="1">
    <source>
        <dbReference type="ARBA" id="ARBA00004651"/>
    </source>
</evidence>
<feature type="transmembrane region" description="Helical" evidence="7">
    <location>
        <begin position="180"/>
        <end position="198"/>
    </location>
</feature>
<dbReference type="Pfam" id="PF03412">
    <property type="entry name" value="Peptidase_C39"/>
    <property type="match status" value="1"/>
</dbReference>
<dbReference type="InterPro" id="IPR005074">
    <property type="entry name" value="Peptidase_C39"/>
</dbReference>
<dbReference type="Gene3D" id="3.40.50.300">
    <property type="entry name" value="P-loop containing nucleotide triphosphate hydrolases"/>
    <property type="match status" value="1"/>
</dbReference>
<dbReference type="InterPro" id="IPR003593">
    <property type="entry name" value="AAA+_ATPase"/>
</dbReference>
<feature type="domain" description="Peptidase C39" evidence="10">
    <location>
        <begin position="31"/>
        <end position="150"/>
    </location>
</feature>
<dbReference type="InterPro" id="IPR027417">
    <property type="entry name" value="P-loop_NTPase"/>
</dbReference>
<dbReference type="InterPro" id="IPR017871">
    <property type="entry name" value="ABC_transporter-like_CS"/>
</dbReference>
<evidence type="ECO:0000256" key="4">
    <source>
        <dbReference type="ARBA" id="ARBA00022840"/>
    </source>
</evidence>
<dbReference type="GO" id="GO:0006508">
    <property type="term" value="P:proteolysis"/>
    <property type="evidence" value="ECO:0007669"/>
    <property type="project" value="InterPro"/>
</dbReference>
<dbReference type="PROSITE" id="PS00211">
    <property type="entry name" value="ABC_TRANSPORTER_1"/>
    <property type="match status" value="1"/>
</dbReference>
<evidence type="ECO:0000256" key="6">
    <source>
        <dbReference type="ARBA" id="ARBA00023136"/>
    </source>
</evidence>
<dbReference type="Proteomes" id="UP000321126">
    <property type="component" value="Unassembled WGS sequence"/>
</dbReference>
<dbReference type="GO" id="GO:0140359">
    <property type="term" value="F:ABC-type transporter activity"/>
    <property type="evidence" value="ECO:0007669"/>
    <property type="project" value="InterPro"/>
</dbReference>
<evidence type="ECO:0000256" key="3">
    <source>
        <dbReference type="ARBA" id="ARBA00022741"/>
    </source>
</evidence>
<reference evidence="11 12" key="1">
    <citation type="submission" date="2019-07" db="EMBL/GenBank/DDBJ databases">
        <title>Serratia strains were isolated from fresh produce.</title>
        <authorList>
            <person name="Cho G.-S."/>
            <person name="Stein M."/>
            <person name="Lee W."/>
            <person name="Suh S.H."/>
            <person name="Franz C.M.A.P."/>
        </authorList>
    </citation>
    <scope>NUCLEOTIDE SEQUENCE [LARGE SCALE GENOMIC DNA]</scope>
    <source>
        <strain evidence="11 12">S16</strain>
    </source>
</reference>
<dbReference type="Gene3D" id="3.90.70.10">
    <property type="entry name" value="Cysteine proteinases"/>
    <property type="match status" value="1"/>
</dbReference>
<dbReference type="InterPro" id="IPR033838">
    <property type="entry name" value="CvaB_peptidase"/>
</dbReference>
<evidence type="ECO:0000313" key="12">
    <source>
        <dbReference type="Proteomes" id="UP000321126"/>
    </source>
</evidence>
<dbReference type="PANTHER" id="PTHR24221:SF606">
    <property type="entry name" value="COLICIN V SECRETION-PROCESSING ATP-BINDING PROTEIN"/>
    <property type="match status" value="1"/>
</dbReference>
<evidence type="ECO:0000259" key="9">
    <source>
        <dbReference type="PROSITE" id="PS50929"/>
    </source>
</evidence>
<dbReference type="InterPro" id="IPR003439">
    <property type="entry name" value="ABC_transporter-like_ATP-bd"/>
</dbReference>
<dbReference type="SUPFAM" id="SSF90123">
    <property type="entry name" value="ABC transporter transmembrane region"/>
    <property type="match status" value="1"/>
</dbReference>
<keyword evidence="3" id="KW-0547">Nucleotide-binding</keyword>
<keyword evidence="2 7" id="KW-0812">Transmembrane</keyword>
<dbReference type="InterPro" id="IPR036640">
    <property type="entry name" value="ABC1_TM_sf"/>
</dbReference>
<proteinExistence type="predicted"/>
<evidence type="ECO:0000259" key="10">
    <source>
        <dbReference type="PROSITE" id="PS50990"/>
    </source>
</evidence>
<feature type="domain" description="ABC transmembrane type-1" evidence="9">
    <location>
        <begin position="184"/>
        <end position="463"/>
    </location>
</feature>
<dbReference type="SUPFAM" id="SSF52540">
    <property type="entry name" value="P-loop containing nucleoside triphosphate hydrolases"/>
    <property type="match status" value="1"/>
</dbReference>
<dbReference type="Pfam" id="PF00664">
    <property type="entry name" value="ABC_membrane"/>
    <property type="match status" value="1"/>
</dbReference>
<feature type="transmembrane region" description="Helical" evidence="7">
    <location>
        <begin position="402"/>
        <end position="424"/>
    </location>
</feature>
<feature type="transmembrane region" description="Helical" evidence="7">
    <location>
        <begin position="319"/>
        <end position="336"/>
    </location>
</feature>
<dbReference type="CDD" id="cd18567">
    <property type="entry name" value="ABC_6TM_CvaB_RaxB_like"/>
    <property type="match status" value="1"/>
</dbReference>
<keyword evidence="4" id="KW-0067">ATP-binding</keyword>
<sequence>MCRGHFVNKVYENIVGKLNLSLRRKVPQVLQTEAAECGLASLAMVCGYYGMHIDMLSMRQKFDISARGATLSSLIAIAENLNLKTRALSLSLDEIHQVKRPCILHWDMNHFVVLVNIRGGRITLHDPAFGRRVIGLQEFSLHFTGIALEVWPSSEFTPVVQKNRLHFRKLLNNVTGLKSALVKIFALSLVIEAVNLLMPVGTQLVMDHVIQAGDHNLLVIICVGLLFFILFRTCVSMFRSWISIVMGALIDIQWKSGLFDHLMKLPLAYFEKRKLGDIQSRFGSLDAIRTTFTTSIVSSIIDGIMSVGVFIMMFMYGGWLVWVASGFTVLYVLLRLSTYRYYRQASEEQLVKSAKASSHFMETLYSIATLKSLGLAGTRSQFWLNLNIDTANANIRVTKLDMFFGGVNAFLAACDQIVILWLGASLVIDSQMTLGMFVAFNAYRGQFSDRASNLIDMVIRLRMLNLHNERLADIVLSTTEEEKPYRKICNPNEAVTFEVRDLLYQYDSLSRPVIPGLSLQIAAGESVAIVGPSGVGKTTLMKLMCGLLEPTEGRLFINGINIHDIGINNYRECIACVLQEDKLLAGSIAENICSFDAHPDTEFIVECAKHCNIHDDIMKMPMGYETLVGELGGSLSGGQKQRVLIARALYRRPSILFMDEATSHLDLDNEKRVNEAISSLKMTRVIIAHRPSTIASADRVITLQPVHAMT</sequence>
<dbReference type="GO" id="GO:0005886">
    <property type="term" value="C:plasma membrane"/>
    <property type="evidence" value="ECO:0007669"/>
    <property type="project" value="UniProtKB-SubCell"/>
</dbReference>
<dbReference type="PROSITE" id="PS50893">
    <property type="entry name" value="ABC_TRANSPORTER_2"/>
    <property type="match status" value="1"/>
</dbReference>
<feature type="transmembrane region" description="Helical" evidence="7">
    <location>
        <begin position="291"/>
        <end position="313"/>
    </location>
</feature>
<evidence type="ECO:0000256" key="7">
    <source>
        <dbReference type="SAM" id="Phobius"/>
    </source>
</evidence>
<keyword evidence="5 7" id="KW-1133">Transmembrane helix</keyword>
<dbReference type="Pfam" id="PF00005">
    <property type="entry name" value="ABC_tran"/>
    <property type="match status" value="1"/>
</dbReference>
<feature type="transmembrane region" description="Helical" evidence="7">
    <location>
        <begin position="218"/>
        <end position="238"/>
    </location>
</feature>
<accession>A0A5C7BEP0</accession>
<dbReference type="InterPro" id="IPR039421">
    <property type="entry name" value="Type_1_exporter"/>
</dbReference>
<keyword evidence="6 7" id="KW-0472">Membrane</keyword>
<gene>
    <name evidence="11" type="ORF">FOT62_25660</name>
</gene>
<dbReference type="PROSITE" id="PS50990">
    <property type="entry name" value="PEPTIDASE_C39"/>
    <property type="match status" value="1"/>
</dbReference>
<dbReference type="GO" id="GO:0008234">
    <property type="term" value="F:cysteine-type peptidase activity"/>
    <property type="evidence" value="ECO:0007669"/>
    <property type="project" value="InterPro"/>
</dbReference>
<dbReference type="PROSITE" id="PS50929">
    <property type="entry name" value="ABC_TM1F"/>
    <property type="match status" value="1"/>
</dbReference>
<dbReference type="GO" id="GO:0016887">
    <property type="term" value="F:ATP hydrolysis activity"/>
    <property type="evidence" value="ECO:0007669"/>
    <property type="project" value="InterPro"/>
</dbReference>
<dbReference type="InterPro" id="IPR011527">
    <property type="entry name" value="ABC1_TM_dom"/>
</dbReference>
<evidence type="ECO:0000259" key="8">
    <source>
        <dbReference type="PROSITE" id="PS50893"/>
    </source>
</evidence>
<feature type="domain" description="ABC transporter" evidence="8">
    <location>
        <begin position="497"/>
        <end position="710"/>
    </location>
</feature>
<comment type="caution">
    <text evidence="11">The sequence shown here is derived from an EMBL/GenBank/DDBJ whole genome shotgun (WGS) entry which is preliminary data.</text>
</comment>
<comment type="subcellular location">
    <subcellularLocation>
        <location evidence="1">Cell membrane</location>
        <topology evidence="1">Multi-pass membrane protein</topology>
    </subcellularLocation>
</comment>
<evidence type="ECO:0000313" key="11">
    <source>
        <dbReference type="EMBL" id="TXE22047.1"/>
    </source>
</evidence>
<evidence type="ECO:0000256" key="2">
    <source>
        <dbReference type="ARBA" id="ARBA00022692"/>
    </source>
</evidence>
<evidence type="ECO:0000256" key="5">
    <source>
        <dbReference type="ARBA" id="ARBA00022989"/>
    </source>
</evidence>
<dbReference type="EMBL" id="VOUQ01000070">
    <property type="protein sequence ID" value="TXE22047.1"/>
    <property type="molecule type" value="Genomic_DNA"/>
</dbReference>
<dbReference type="GO" id="GO:0005524">
    <property type="term" value="F:ATP binding"/>
    <property type="evidence" value="ECO:0007669"/>
    <property type="project" value="UniProtKB-KW"/>
</dbReference>
<dbReference type="SMART" id="SM00382">
    <property type="entry name" value="AAA"/>
    <property type="match status" value="1"/>
</dbReference>
<dbReference type="AlphaFoldDB" id="A0A5C7BEP0"/>